<organism evidence="2 3">
    <name type="scientific">Desmophyllum pertusum</name>
    <dbReference type="NCBI Taxonomy" id="174260"/>
    <lineage>
        <taxon>Eukaryota</taxon>
        <taxon>Metazoa</taxon>
        <taxon>Cnidaria</taxon>
        <taxon>Anthozoa</taxon>
        <taxon>Hexacorallia</taxon>
        <taxon>Scleractinia</taxon>
        <taxon>Caryophylliina</taxon>
        <taxon>Caryophylliidae</taxon>
        <taxon>Desmophyllum</taxon>
    </lineage>
</organism>
<name>A0A9W9Z1G1_9CNID</name>
<feature type="region of interest" description="Disordered" evidence="1">
    <location>
        <begin position="1483"/>
        <end position="1523"/>
    </location>
</feature>
<feature type="compositionally biased region" description="Low complexity" evidence="1">
    <location>
        <begin position="813"/>
        <end position="825"/>
    </location>
</feature>
<proteinExistence type="predicted"/>
<evidence type="ECO:0000313" key="2">
    <source>
        <dbReference type="EMBL" id="KAJ7373593.1"/>
    </source>
</evidence>
<dbReference type="EMBL" id="MU826830">
    <property type="protein sequence ID" value="KAJ7373593.1"/>
    <property type="molecule type" value="Genomic_DNA"/>
</dbReference>
<feature type="compositionally biased region" description="Low complexity" evidence="1">
    <location>
        <begin position="513"/>
        <end position="528"/>
    </location>
</feature>
<feature type="region of interest" description="Disordered" evidence="1">
    <location>
        <begin position="811"/>
        <end position="861"/>
    </location>
</feature>
<reference evidence="2" key="1">
    <citation type="submission" date="2023-01" db="EMBL/GenBank/DDBJ databases">
        <title>Genome assembly of the deep-sea coral Lophelia pertusa.</title>
        <authorList>
            <person name="Herrera S."/>
            <person name="Cordes E."/>
        </authorList>
    </citation>
    <scope>NUCLEOTIDE SEQUENCE</scope>
    <source>
        <strain evidence="2">USNM1676648</strain>
        <tissue evidence="2">Polyp</tissue>
    </source>
</reference>
<feature type="region of interest" description="Disordered" evidence="1">
    <location>
        <begin position="982"/>
        <end position="1007"/>
    </location>
</feature>
<feature type="region of interest" description="Disordered" evidence="1">
    <location>
        <begin position="506"/>
        <end position="531"/>
    </location>
</feature>
<comment type="caution">
    <text evidence="2">The sequence shown here is derived from an EMBL/GenBank/DDBJ whole genome shotgun (WGS) entry which is preliminary data.</text>
</comment>
<feature type="compositionally biased region" description="Polar residues" evidence="1">
    <location>
        <begin position="1501"/>
        <end position="1523"/>
    </location>
</feature>
<protein>
    <submittedName>
        <fullName evidence="2">Uncharacterized protein</fullName>
    </submittedName>
</protein>
<dbReference type="Proteomes" id="UP001163046">
    <property type="component" value="Unassembled WGS sequence"/>
</dbReference>
<gene>
    <name evidence="2" type="ORF">OS493_011198</name>
</gene>
<keyword evidence="3" id="KW-1185">Reference proteome</keyword>
<evidence type="ECO:0000313" key="3">
    <source>
        <dbReference type="Proteomes" id="UP001163046"/>
    </source>
</evidence>
<evidence type="ECO:0000256" key="1">
    <source>
        <dbReference type="SAM" id="MobiDB-lite"/>
    </source>
</evidence>
<feature type="compositionally biased region" description="Polar residues" evidence="1">
    <location>
        <begin position="895"/>
        <end position="926"/>
    </location>
</feature>
<feature type="region of interest" description="Disordered" evidence="1">
    <location>
        <begin position="895"/>
        <end position="937"/>
    </location>
</feature>
<accession>A0A9W9Z1G1</accession>
<sequence length="1523" mass="158925">MNTKKARRTFTASDGGTSVLRVQHSTVAILCRLFTLWIFCCGFVAGTDNGSSISSAVKSSFPASTSLASPATSVYSSHSQSVQVNSSSENVNSTSTTTPNSLLNETSILIILQSSNIPVVGSTEPIILAQSFITTAVPSTQSVARSVRSLFDASSLSITGFTEPLTLALFTRNSLSRNQNNASSPSSSIDISSATSAQSSSIEVNASSSLQIITTTTQNVAGSSSDTIDATKTALSNYATVASSLDRSSYTVTNSSVDHSSPSVLQSDITESLRSTTLVSFTSISLSGHQSNASSPSSSTNIRFATSVESSSIEVNATSSLQIITTTTTQNVAGSSSGTIDATKTALSNSVTMASSFDHNSYKRTNSSVLQSDVTESLRSTTLVSFTSISLPGNQSKASSPSSSSGISSASSAQSSSIELNASSSLQIITNTTQNVGGSSSDTIDATKTALSNSVTMASSLDRNSYTRTNSSVDHSSPFVLQSDVIESLRSTTSVSFTSILLPGNQSQASLPSSSTDISSANSAQSSSKEGNYLSSLPVITTTPQTVTTVVGSSSGTFDATERVHSNYVTMASSYTSTPSLVVNSSTHIRQSDVTESFRSTQQYISSEGNHTPQATNDSFSSFQLYNTNGAHIKTLQTHVASHNSSTMSKVVATVYSSETSSFVSVSHQTYIHGVSPSITVSGSSQPISDNQLTTSTVVPPSGTFVNNSSLRMSSLPLNQSMYSTFGSSTPSDTIQRSVVSMTSSHRVSVTTTRENISTAESSYKQTLDASSVVMPFSSGSLSNTSVNDVGHSSTALSQVITMNNTKTLLNPSSRFSSTTSASMTLGTSAKQASLSQTDTVVNSSRGSPNSMEPPSTSKTALLPTVSIPYSNNGMSSNTVSVLMTESVSRLATEALSPSLTVPQETSGRSGSTPVLKQSMGTSSHSGELLSSLPIQSKDSNSISTQLTATTTKGIPHISITASISSSMVNMSLLSSASNLTSASQTTSGLPSPSSEHLELSTKGFSHKNTLTTQDSISIASLMSQSRMELSSTPTRLVTDESALLPNTSTRRYLSSTLNVTKASHLLSTGYTINSTAQVPVTASSTLARNSSMVNRLTPTLTISKFVTPTPYISSSAGETDLASSLLNRSIIVTVSTTRYPAFETTAVVSTGLDGTGSMSFSSRISFSTTTFLSSTDLLQSTSKPDATSTPGIISTSRYNGTATVSNSTHMLPSVSPVNSSHMVSHTSHRANESSVFSTTPFQNQTGSFSQHYSSKGSNTSTLLQKASTSLTLTASIIRTSFSARKITSDSMQPTLTLSTLIMATLKSDSAASQLVSTNPRETTATGSTYAMINSSIVIKTESSFSVLSASSGSEPKQTYVSSKLQGVSLVTLAETASRTTNHSVSVHERSSYLHENSSLLYTSRVESSSESQRTTSIPFVNTTTTLSFQPHSPSNVPVVTTMTSSSSLSISLTPQLQTSSATTTLEISHNWTFSSAVASSNASTTTSSQNVTRISKESSVKLSINSTQESRASLTTVNSLSR</sequence>
<feature type="compositionally biased region" description="Low complexity" evidence="1">
    <location>
        <begin position="982"/>
        <end position="995"/>
    </location>
</feature>
<feature type="compositionally biased region" description="Polar residues" evidence="1">
    <location>
        <begin position="826"/>
        <end position="860"/>
    </location>
</feature>